<dbReference type="AlphaFoldDB" id="A0A6A2WZ41"/>
<comment type="caution">
    <text evidence="2">The sequence shown here is derived from an EMBL/GenBank/DDBJ whole genome shotgun (WGS) entry which is preliminary data.</text>
</comment>
<name>A0A6A2WZ41_HIBSY</name>
<gene>
    <name evidence="2" type="ORF">F3Y22_tig00116944pilonHSYRG00294</name>
</gene>
<evidence type="ECO:0000313" key="3">
    <source>
        <dbReference type="Proteomes" id="UP000436088"/>
    </source>
</evidence>
<evidence type="ECO:0000313" key="2">
    <source>
        <dbReference type="EMBL" id="KAE8661010.1"/>
    </source>
</evidence>
<feature type="compositionally biased region" description="Basic residues" evidence="1">
    <location>
        <begin position="1"/>
        <end position="10"/>
    </location>
</feature>
<feature type="region of interest" description="Disordered" evidence="1">
    <location>
        <begin position="1"/>
        <end position="64"/>
    </location>
</feature>
<evidence type="ECO:0000256" key="1">
    <source>
        <dbReference type="SAM" id="MobiDB-lite"/>
    </source>
</evidence>
<keyword evidence="3" id="KW-1185">Reference proteome</keyword>
<reference evidence="2" key="1">
    <citation type="submission" date="2019-09" db="EMBL/GenBank/DDBJ databases">
        <title>Draft genome information of white flower Hibiscus syriacus.</title>
        <authorList>
            <person name="Kim Y.-M."/>
        </authorList>
    </citation>
    <scope>NUCLEOTIDE SEQUENCE [LARGE SCALE GENOMIC DNA]</scope>
    <source>
        <strain evidence="2">YM2019G1</strain>
    </source>
</reference>
<dbReference type="EMBL" id="VEPZ02001728">
    <property type="protein sequence ID" value="KAE8661010.1"/>
    <property type="molecule type" value="Genomic_DNA"/>
</dbReference>
<organism evidence="2 3">
    <name type="scientific">Hibiscus syriacus</name>
    <name type="common">Rose of Sharon</name>
    <dbReference type="NCBI Taxonomy" id="106335"/>
    <lineage>
        <taxon>Eukaryota</taxon>
        <taxon>Viridiplantae</taxon>
        <taxon>Streptophyta</taxon>
        <taxon>Embryophyta</taxon>
        <taxon>Tracheophyta</taxon>
        <taxon>Spermatophyta</taxon>
        <taxon>Magnoliopsida</taxon>
        <taxon>eudicotyledons</taxon>
        <taxon>Gunneridae</taxon>
        <taxon>Pentapetalae</taxon>
        <taxon>rosids</taxon>
        <taxon>malvids</taxon>
        <taxon>Malvales</taxon>
        <taxon>Malvaceae</taxon>
        <taxon>Malvoideae</taxon>
        <taxon>Hibiscus</taxon>
    </lineage>
</organism>
<dbReference type="Proteomes" id="UP000436088">
    <property type="component" value="Unassembled WGS sequence"/>
</dbReference>
<proteinExistence type="predicted"/>
<accession>A0A6A2WZ41</accession>
<protein>
    <submittedName>
        <fullName evidence="2">Uncharacterized protein</fullName>
    </submittedName>
</protein>
<sequence length="64" mass="6661">MSGLLRRKKTNGNGGGGSGGYVAQPEPLISRSGFKAGRRSVGSADGRPRSRRRKLGTRSGSGRC</sequence>